<evidence type="ECO:0000256" key="11">
    <source>
        <dbReference type="ARBA" id="ARBA00048179"/>
    </source>
</evidence>
<sequence length="389" mass="40927">METAFPHAVTGDGPPFRRPSSGGSAFPVPPAVNRTDVLRRFTLTNLSDMSRRSFLHYTGLAAVSTPLLAACGGQGGGGAAAGGKGLSMQLGFLLDNGQLGEAVALGKGWYADNGIDFSFKPGGPSIDGIAMVAGGQSQVGQVSSSPSLMLAVSQGVPIKAFAAGVQQHPYAYFSRPEKPVRTPADLAGKKVGVQATGKVLMSALLAKNGIPEKEVEVVAVGADVTPLTTGQVDVWTGWLSNVAALRPLNGRYVAMRLWDAGIRLYANPYYATTRTLEQDSAKLQKFVSATAAGWKYARENVDEAVALLVKNAPTLKAADMKAQAEVLLKYTFDQTTAAQGWGAMDKTLWQQQLDMWAQLKQFKGTPPTVDKVATTAVLDATAGTRPKLG</sequence>
<keyword evidence="15" id="KW-1185">Reference proteome</keyword>
<evidence type="ECO:0000256" key="6">
    <source>
        <dbReference type="ARBA" id="ARBA00022723"/>
    </source>
</evidence>
<accession>A0ABN3JLU7</accession>
<evidence type="ECO:0000256" key="4">
    <source>
        <dbReference type="ARBA" id="ARBA00011738"/>
    </source>
</evidence>
<evidence type="ECO:0000259" key="13">
    <source>
        <dbReference type="Pfam" id="PF09084"/>
    </source>
</evidence>
<keyword evidence="9" id="KW-0408">Iron</keyword>
<dbReference type="SUPFAM" id="SSF53850">
    <property type="entry name" value="Periplasmic binding protein-like II"/>
    <property type="match status" value="1"/>
</dbReference>
<evidence type="ECO:0000256" key="8">
    <source>
        <dbReference type="ARBA" id="ARBA00022977"/>
    </source>
</evidence>
<evidence type="ECO:0000256" key="3">
    <source>
        <dbReference type="ARBA" id="ARBA00009406"/>
    </source>
</evidence>
<keyword evidence="7" id="KW-0663">Pyridoxal phosphate</keyword>
<feature type="region of interest" description="Disordered" evidence="12">
    <location>
        <begin position="1"/>
        <end position="28"/>
    </location>
</feature>
<evidence type="ECO:0000256" key="12">
    <source>
        <dbReference type="SAM" id="MobiDB-lite"/>
    </source>
</evidence>
<dbReference type="InterPro" id="IPR006311">
    <property type="entry name" value="TAT_signal"/>
</dbReference>
<evidence type="ECO:0000256" key="10">
    <source>
        <dbReference type="ARBA" id="ARBA00033171"/>
    </source>
</evidence>
<comment type="similarity">
    <text evidence="3">Belongs to the NMT1/THI5 family.</text>
</comment>
<feature type="domain" description="SsuA/THI5-like" evidence="13">
    <location>
        <begin position="102"/>
        <end position="304"/>
    </location>
</feature>
<dbReference type="Proteomes" id="UP001501231">
    <property type="component" value="Unassembled WGS sequence"/>
</dbReference>
<comment type="caution">
    <text evidence="14">The sequence shown here is derived from an EMBL/GenBank/DDBJ whole genome shotgun (WGS) entry which is preliminary data.</text>
</comment>
<comment type="subunit">
    <text evidence="4">Homodimer.</text>
</comment>
<dbReference type="PANTHER" id="PTHR31528:SF1">
    <property type="entry name" value="4-AMINO-5-HYDROXYMETHYL-2-METHYLPYRIMIDINE PHOSPHATE SYNTHASE THI11-RELATED"/>
    <property type="match status" value="1"/>
</dbReference>
<dbReference type="Gene3D" id="3.40.190.10">
    <property type="entry name" value="Periplasmic binding protein-like II"/>
    <property type="match status" value="2"/>
</dbReference>
<evidence type="ECO:0000256" key="2">
    <source>
        <dbReference type="ARBA" id="ARBA00004948"/>
    </source>
</evidence>
<evidence type="ECO:0000256" key="7">
    <source>
        <dbReference type="ARBA" id="ARBA00022898"/>
    </source>
</evidence>
<keyword evidence="5" id="KW-0808">Transferase</keyword>
<evidence type="ECO:0000256" key="5">
    <source>
        <dbReference type="ARBA" id="ARBA00022679"/>
    </source>
</evidence>
<dbReference type="Pfam" id="PF09084">
    <property type="entry name" value="NMT1"/>
    <property type="match status" value="1"/>
</dbReference>
<keyword evidence="6" id="KW-0479">Metal-binding</keyword>
<organism evidence="14 15">
    <name type="scientific">Actinomadura vinacea</name>
    <dbReference type="NCBI Taxonomy" id="115336"/>
    <lineage>
        <taxon>Bacteria</taxon>
        <taxon>Bacillati</taxon>
        <taxon>Actinomycetota</taxon>
        <taxon>Actinomycetes</taxon>
        <taxon>Streptosporangiales</taxon>
        <taxon>Thermomonosporaceae</taxon>
        <taxon>Actinomadura</taxon>
    </lineage>
</organism>
<proteinExistence type="inferred from homology"/>
<evidence type="ECO:0000256" key="9">
    <source>
        <dbReference type="ARBA" id="ARBA00023004"/>
    </source>
</evidence>
<dbReference type="EMBL" id="BAAARW010000020">
    <property type="protein sequence ID" value="GAA2434237.1"/>
    <property type="molecule type" value="Genomic_DNA"/>
</dbReference>
<reference evidence="14 15" key="1">
    <citation type="journal article" date="2019" name="Int. J. Syst. Evol. Microbiol.">
        <title>The Global Catalogue of Microorganisms (GCM) 10K type strain sequencing project: providing services to taxonomists for standard genome sequencing and annotation.</title>
        <authorList>
            <consortium name="The Broad Institute Genomics Platform"/>
            <consortium name="The Broad Institute Genome Sequencing Center for Infectious Disease"/>
            <person name="Wu L."/>
            <person name="Ma J."/>
        </authorList>
    </citation>
    <scope>NUCLEOTIDE SEQUENCE [LARGE SCALE GENOMIC DNA]</scope>
    <source>
        <strain evidence="14 15">JCM 3325</strain>
    </source>
</reference>
<evidence type="ECO:0000313" key="14">
    <source>
        <dbReference type="EMBL" id="GAA2434237.1"/>
    </source>
</evidence>
<dbReference type="PROSITE" id="PS51318">
    <property type="entry name" value="TAT"/>
    <property type="match status" value="1"/>
</dbReference>
<dbReference type="InterPro" id="IPR027939">
    <property type="entry name" value="NMT1/THI5"/>
</dbReference>
<comment type="catalytic activity">
    <reaction evidence="11">
        <text>N(6)-(pyridoxal phosphate)-L-lysyl-[4-amino-5-hydroxymethyl-2-methylpyrimidine phosphate synthase] + L-histidyl-[4-amino-5-hydroxymethyl-2-methylpyrimidine phosphate synthase] + 2 Fe(3+) + 4 H2O = L-lysyl-[4-amino-5-hydroxymethyl-2-methylpyrimidine phosphate synthase] + (2S)-2-amino-5-hydroxy-4-oxopentanoyl-[4-amino-5-hydroxymethyl-2-methylpyrimidine phosphate synthase] + 4-amino-2-methyl-5-(phosphooxymethyl)pyrimidine + 3-oxopropanoate + 2 Fe(2+) + 2 H(+)</text>
        <dbReference type="Rhea" id="RHEA:65756"/>
        <dbReference type="Rhea" id="RHEA-COMP:16892"/>
        <dbReference type="Rhea" id="RHEA-COMP:16893"/>
        <dbReference type="Rhea" id="RHEA-COMP:16894"/>
        <dbReference type="Rhea" id="RHEA-COMP:16895"/>
        <dbReference type="ChEBI" id="CHEBI:15377"/>
        <dbReference type="ChEBI" id="CHEBI:15378"/>
        <dbReference type="ChEBI" id="CHEBI:29033"/>
        <dbReference type="ChEBI" id="CHEBI:29034"/>
        <dbReference type="ChEBI" id="CHEBI:29969"/>
        <dbReference type="ChEBI" id="CHEBI:29979"/>
        <dbReference type="ChEBI" id="CHEBI:33190"/>
        <dbReference type="ChEBI" id="CHEBI:58354"/>
        <dbReference type="ChEBI" id="CHEBI:143915"/>
        <dbReference type="ChEBI" id="CHEBI:157692"/>
    </reaction>
    <physiologicalReaction direction="left-to-right" evidence="11">
        <dbReference type="Rhea" id="RHEA:65757"/>
    </physiologicalReaction>
</comment>
<name>A0ABN3JLU7_9ACTN</name>
<evidence type="ECO:0000256" key="1">
    <source>
        <dbReference type="ARBA" id="ARBA00003469"/>
    </source>
</evidence>
<comment type="pathway">
    <text evidence="2">Cofactor biosynthesis; thiamine diphosphate biosynthesis.</text>
</comment>
<comment type="function">
    <text evidence="1">Responsible for the formation of the pyrimidine heterocycle in the thiamine biosynthesis pathway. Catalyzes the formation of hydroxymethylpyrimidine phosphate (HMP-P) from histidine and pyridoxal phosphate (PLP). The protein uses PLP and the active site histidine to form HMP-P, generating an inactive enzyme. The enzyme can only undergo a single turnover, which suggests it is a suicide enzyme.</text>
</comment>
<dbReference type="InterPro" id="IPR015168">
    <property type="entry name" value="SsuA/THI5"/>
</dbReference>
<dbReference type="PANTHER" id="PTHR31528">
    <property type="entry name" value="4-AMINO-5-HYDROXYMETHYL-2-METHYLPYRIMIDINE PHOSPHATE SYNTHASE THI11-RELATED"/>
    <property type="match status" value="1"/>
</dbReference>
<keyword evidence="8" id="KW-0784">Thiamine biosynthesis</keyword>
<protein>
    <recommendedName>
        <fullName evidence="10">Thiamine pyrimidine synthase</fullName>
    </recommendedName>
</protein>
<gene>
    <name evidence="14" type="ORF">GCM10010191_55770</name>
</gene>
<evidence type="ECO:0000313" key="15">
    <source>
        <dbReference type="Proteomes" id="UP001501231"/>
    </source>
</evidence>